<dbReference type="SUPFAM" id="SSF88697">
    <property type="entry name" value="PUA domain-like"/>
    <property type="match status" value="1"/>
</dbReference>
<dbReference type="InterPro" id="IPR046336">
    <property type="entry name" value="Lon_prtase_N_sf"/>
</dbReference>
<accession>A0A8J7S3P0</accession>
<organism evidence="2 3">
    <name type="scientific">Marivibrio halodurans</name>
    <dbReference type="NCBI Taxonomy" id="2039722"/>
    <lineage>
        <taxon>Bacteria</taxon>
        <taxon>Pseudomonadati</taxon>
        <taxon>Pseudomonadota</taxon>
        <taxon>Alphaproteobacteria</taxon>
        <taxon>Rhodospirillales</taxon>
        <taxon>Rhodospirillaceae</taxon>
        <taxon>Marivibrio</taxon>
    </lineage>
</organism>
<dbReference type="RefSeq" id="WP_210682572.1">
    <property type="nucleotide sequence ID" value="NZ_JAGMWN010000006.1"/>
</dbReference>
<dbReference type="SMART" id="SM00464">
    <property type="entry name" value="LON"/>
    <property type="match status" value="1"/>
</dbReference>
<comment type="caution">
    <text evidence="2">The sequence shown here is derived from an EMBL/GenBank/DDBJ whole genome shotgun (WGS) entry which is preliminary data.</text>
</comment>
<dbReference type="EMBL" id="JAGMWN010000006">
    <property type="protein sequence ID" value="MBP5857983.1"/>
    <property type="molecule type" value="Genomic_DNA"/>
</dbReference>
<dbReference type="Gene3D" id="2.30.130.40">
    <property type="entry name" value="LON domain-like"/>
    <property type="match status" value="1"/>
</dbReference>
<reference evidence="2" key="1">
    <citation type="submission" date="2021-04" db="EMBL/GenBank/DDBJ databases">
        <authorList>
            <person name="Zhang D.-C."/>
        </authorList>
    </citation>
    <scope>NUCLEOTIDE SEQUENCE</scope>
    <source>
        <strain evidence="2">CGMCC 1.15697</strain>
    </source>
</reference>
<feature type="domain" description="Lon N-terminal" evidence="1">
    <location>
        <begin position="15"/>
        <end position="208"/>
    </location>
</feature>
<dbReference type="PANTHER" id="PTHR46732:SF8">
    <property type="entry name" value="ATP-DEPENDENT PROTEASE LA (LON) DOMAIN PROTEIN"/>
    <property type="match status" value="1"/>
</dbReference>
<dbReference type="Proteomes" id="UP000672602">
    <property type="component" value="Unassembled WGS sequence"/>
</dbReference>
<evidence type="ECO:0000313" key="2">
    <source>
        <dbReference type="EMBL" id="MBP5857983.1"/>
    </source>
</evidence>
<dbReference type="InterPro" id="IPR015947">
    <property type="entry name" value="PUA-like_sf"/>
</dbReference>
<evidence type="ECO:0000313" key="3">
    <source>
        <dbReference type="Proteomes" id="UP000672602"/>
    </source>
</evidence>
<proteinExistence type="predicted"/>
<sequence length="221" mass="24428">MSRYDPAFEDLPASIPVFPLSGVLLLPRGMLPLNIFEPRYLNMIEDALKADRMIGMIQPSATPARSDKEPPLYAMGCAGRIVAFEETDDGRFLVSLKGVARFTVAEEMPTTRGYRRVRPDWTGFETDLEEASHGAVERKKLFKSLKSFFKAQEIEASWDALNETPDERLVNSLAMICPFEASEKQALLEAPSLKERAEVLTALVEMAVLDTGGGGGDNAKQ</sequence>
<protein>
    <submittedName>
        <fullName evidence="2">LON peptidase substrate-binding domain-containing protein</fullName>
    </submittedName>
</protein>
<dbReference type="AlphaFoldDB" id="A0A8J7S3P0"/>
<dbReference type="PROSITE" id="PS51787">
    <property type="entry name" value="LON_N"/>
    <property type="match status" value="1"/>
</dbReference>
<dbReference type="InterPro" id="IPR003111">
    <property type="entry name" value="Lon_prtase_N"/>
</dbReference>
<dbReference type="PANTHER" id="PTHR46732">
    <property type="entry name" value="ATP-DEPENDENT PROTEASE LA (LON) DOMAIN PROTEIN"/>
    <property type="match status" value="1"/>
</dbReference>
<keyword evidence="3" id="KW-1185">Reference proteome</keyword>
<dbReference type="Pfam" id="PF02190">
    <property type="entry name" value="LON_substr_bdg"/>
    <property type="match status" value="1"/>
</dbReference>
<evidence type="ECO:0000259" key="1">
    <source>
        <dbReference type="PROSITE" id="PS51787"/>
    </source>
</evidence>
<name>A0A8J7S3P0_9PROT</name>
<gene>
    <name evidence="2" type="ORF">KAJ83_13275</name>
</gene>